<gene>
    <name evidence="3" type="ORF">SSCH_1300006</name>
</gene>
<sequence>MKKNKIRKIVLVSIVAVLVITGLYRLSIEPSDYNQAISKQINKANVLLENAKLGNDKGDYSKNTVLKMKNSIAEAEALIEEEAPDIDDLRSQYKKIKEDIKEFKASSNKNCLSKEDVEKLKKDNESFTKENALGSDSKVEWDISGSKIENSEAINLDVETDTVYEDLIKEIAKDNDMDIQILSFRHNGKLPGEADINFSTSSDGGIKHLYKYDDVSNHLIYQSELQVMDNKTLLSIKQGGDWILADKKIEVAKVDVDEVKPGVKDEAGTEEETNTGKEDNADSNNSTKKSDNKPSSTSLTTTPSNTSPSQKAKKKYCTIEIRCDTILNNMDRLPAGKDPYIPKDGVILAPTKIEIKEGENVFDILKRVTRSKGIQMEFRNDPLYSGAYIMGINHLYEFDGGELSGWMYKVNGWFPNYGCSRYIVKHRDVISWNYTCNLGKDVGDQDYDKYNKD</sequence>
<proteinExistence type="predicted"/>
<evidence type="ECO:0000259" key="2">
    <source>
        <dbReference type="Pfam" id="PF14478"/>
    </source>
</evidence>
<feature type="compositionally biased region" description="Low complexity" evidence="1">
    <location>
        <begin position="294"/>
        <end position="309"/>
    </location>
</feature>
<accession>A0A0B7MBJ1</accession>
<feature type="domain" description="Transcobalamin-like C-terminal" evidence="2">
    <location>
        <begin position="358"/>
        <end position="435"/>
    </location>
</feature>
<dbReference type="Gene3D" id="2.170.130.30">
    <property type="match status" value="1"/>
</dbReference>
<dbReference type="Gene3D" id="1.20.1270.90">
    <property type="entry name" value="AF1782-like"/>
    <property type="match status" value="1"/>
</dbReference>
<evidence type="ECO:0000313" key="3">
    <source>
        <dbReference type="EMBL" id="CEO87869.1"/>
    </source>
</evidence>
<keyword evidence="4" id="KW-1185">Reference proteome</keyword>
<name>A0A0B7MBJ1_9FIRM</name>
<feature type="region of interest" description="Disordered" evidence="1">
    <location>
        <begin position="262"/>
        <end position="313"/>
    </location>
</feature>
<dbReference type="RefSeq" id="WP_052835229.1">
    <property type="nucleotide sequence ID" value="NZ_CDRZ01000036.1"/>
</dbReference>
<dbReference type="EMBL" id="CDRZ01000036">
    <property type="protein sequence ID" value="CEO87869.1"/>
    <property type="molecule type" value="Genomic_DNA"/>
</dbReference>
<protein>
    <recommendedName>
        <fullName evidence="2">Transcobalamin-like C-terminal domain-containing protein</fullName>
    </recommendedName>
</protein>
<dbReference type="Proteomes" id="UP000046155">
    <property type="component" value="Unassembled WGS sequence"/>
</dbReference>
<evidence type="ECO:0000313" key="4">
    <source>
        <dbReference type="Proteomes" id="UP000046155"/>
    </source>
</evidence>
<reference evidence="4" key="1">
    <citation type="submission" date="2015-01" db="EMBL/GenBank/DDBJ databases">
        <authorList>
            <person name="Manzoor Shahid"/>
            <person name="Zubair Saima"/>
        </authorList>
    </citation>
    <scope>NUCLEOTIDE SEQUENCE [LARGE SCALE GENOMIC DNA]</scope>
    <source>
        <strain evidence="4">Sp3</strain>
    </source>
</reference>
<dbReference type="AlphaFoldDB" id="A0A0B7MBJ1"/>
<organism evidence="3 4">
    <name type="scientific">Syntrophaceticus schinkii</name>
    <dbReference type="NCBI Taxonomy" id="499207"/>
    <lineage>
        <taxon>Bacteria</taxon>
        <taxon>Bacillati</taxon>
        <taxon>Bacillota</taxon>
        <taxon>Clostridia</taxon>
        <taxon>Thermoanaerobacterales</taxon>
        <taxon>Thermoanaerobacterales Family III. Incertae Sedis</taxon>
        <taxon>Syntrophaceticus</taxon>
    </lineage>
</organism>
<dbReference type="InterPro" id="IPR027954">
    <property type="entry name" value="Transcobalamin-like_C"/>
</dbReference>
<dbReference type="Pfam" id="PF14478">
    <property type="entry name" value="DUF4430"/>
    <property type="match status" value="1"/>
</dbReference>
<evidence type="ECO:0000256" key="1">
    <source>
        <dbReference type="SAM" id="MobiDB-lite"/>
    </source>
</evidence>